<dbReference type="Proteomes" id="UP000014393">
    <property type="component" value="Unassembled WGS sequence"/>
</dbReference>
<dbReference type="AlphaFoldDB" id="S2W3W7"/>
<keyword evidence="2" id="KW-1185">Reference proteome</keyword>
<dbReference type="EMBL" id="AGWM01000007">
    <property type="protein sequence ID" value="EPD27272.1"/>
    <property type="molecule type" value="Genomic_DNA"/>
</dbReference>
<gene>
    <name evidence="1" type="ORF">HMPREF9237_00630</name>
</gene>
<organism evidence="1 2">
    <name type="scientific">Actinotignum schaalii FB123-CNA-2</name>
    <dbReference type="NCBI Taxonomy" id="883067"/>
    <lineage>
        <taxon>Bacteria</taxon>
        <taxon>Bacillati</taxon>
        <taxon>Actinomycetota</taxon>
        <taxon>Actinomycetes</taxon>
        <taxon>Actinomycetales</taxon>
        <taxon>Actinomycetaceae</taxon>
        <taxon>Actinotignum</taxon>
    </lineage>
</organism>
<dbReference type="HOGENOM" id="CLU_3113695_0_0_11"/>
<sequence>MILRGTVMLWMLYKYDDAAPARRLTSVQRARGVVLARGVSAGRAEMRKYV</sequence>
<dbReference type="PATRIC" id="fig|883067.3.peg.621"/>
<comment type="caution">
    <text evidence="1">The sequence shown here is derived from an EMBL/GenBank/DDBJ whole genome shotgun (WGS) entry which is preliminary data.</text>
</comment>
<evidence type="ECO:0000313" key="2">
    <source>
        <dbReference type="Proteomes" id="UP000014393"/>
    </source>
</evidence>
<protein>
    <submittedName>
        <fullName evidence="1">Uncharacterized protein</fullName>
    </submittedName>
</protein>
<proteinExistence type="predicted"/>
<evidence type="ECO:0000313" key="1">
    <source>
        <dbReference type="EMBL" id="EPD27272.1"/>
    </source>
</evidence>
<accession>S2W3W7</accession>
<reference evidence="1 2" key="1">
    <citation type="submission" date="2013-05" db="EMBL/GenBank/DDBJ databases">
        <title>The Genome Sequence of Actinobaculum schaalii FB123-CNA2.</title>
        <authorList>
            <consortium name="The Broad Institute Genomics Platform"/>
            <person name="Earl A."/>
            <person name="Ward D."/>
            <person name="Feldgarden M."/>
            <person name="Gevers D."/>
            <person name="Saerens B."/>
            <person name="Vaneechoutte M."/>
            <person name="Walker B."/>
            <person name="Young S."/>
            <person name="Zeng Q."/>
            <person name="Gargeya S."/>
            <person name="Fitzgerald M."/>
            <person name="Haas B."/>
            <person name="Abouelleil A."/>
            <person name="Allen A.W."/>
            <person name="Alvarado L."/>
            <person name="Arachchi H.M."/>
            <person name="Berlin A.M."/>
            <person name="Chapman S.B."/>
            <person name="Gainer-Dewar J."/>
            <person name="Goldberg J."/>
            <person name="Griggs A."/>
            <person name="Gujja S."/>
            <person name="Hansen M."/>
            <person name="Howarth C."/>
            <person name="Imamovic A."/>
            <person name="Ireland A."/>
            <person name="Larimer J."/>
            <person name="McCowan C."/>
            <person name="Murphy C."/>
            <person name="Pearson M."/>
            <person name="Poon T.W."/>
            <person name="Priest M."/>
            <person name="Roberts A."/>
            <person name="Saif S."/>
            <person name="Shea T."/>
            <person name="Sisk P."/>
            <person name="Sykes S."/>
            <person name="Wortman J."/>
            <person name="Nusbaum C."/>
            <person name="Birren B."/>
        </authorList>
    </citation>
    <scope>NUCLEOTIDE SEQUENCE [LARGE SCALE GENOMIC DNA]</scope>
    <source>
        <strain evidence="1 2">FB123-CNA-2</strain>
    </source>
</reference>
<name>S2W3W7_9ACTO</name>